<dbReference type="RefSeq" id="WP_221289701.1">
    <property type="nucleotide sequence ID" value="NZ_AP024597.1"/>
</dbReference>
<name>A0A8D5U657_9CREN</name>
<gene>
    <name evidence="1" type="ORF">KN1_10090</name>
</gene>
<evidence type="ECO:0008006" key="3">
    <source>
        <dbReference type="Google" id="ProtNLM"/>
    </source>
</evidence>
<organism evidence="1 2">
    <name type="scientific">Stygiolobus caldivivus</name>
    <dbReference type="NCBI Taxonomy" id="2824673"/>
    <lineage>
        <taxon>Archaea</taxon>
        <taxon>Thermoproteota</taxon>
        <taxon>Thermoprotei</taxon>
        <taxon>Sulfolobales</taxon>
        <taxon>Sulfolobaceae</taxon>
        <taxon>Stygiolobus</taxon>
    </lineage>
</organism>
<dbReference type="KEGG" id="csty:KN1_10090"/>
<protein>
    <recommendedName>
        <fullName evidence="3">VapB-type antitoxin</fullName>
    </recommendedName>
</protein>
<evidence type="ECO:0000313" key="1">
    <source>
        <dbReference type="EMBL" id="BCU69712.1"/>
    </source>
</evidence>
<dbReference type="AlphaFoldDB" id="A0A8D5U657"/>
<evidence type="ECO:0000313" key="2">
    <source>
        <dbReference type="Proteomes" id="UP000825123"/>
    </source>
</evidence>
<keyword evidence="2" id="KW-1185">Reference proteome</keyword>
<proteinExistence type="predicted"/>
<reference evidence="1 2" key="1">
    <citation type="submission" date="2021-04" db="EMBL/GenBank/DDBJ databases">
        <title>Complete genome sequence of Stygiolobus sp. KN-1.</title>
        <authorList>
            <person name="Nakamura K."/>
            <person name="Sakai H."/>
            <person name="Kurosawa N."/>
        </authorList>
    </citation>
    <scope>NUCLEOTIDE SEQUENCE [LARGE SCALE GENOMIC DNA]</scope>
    <source>
        <strain evidence="1 2">KN-1</strain>
    </source>
</reference>
<sequence>MQGQPIRIPKELKQKMMKYNVNWNKVISDFVNEKIRELERLEHAKKGIEILRSLELSYAGDKEVVRNRNSS</sequence>
<dbReference type="InterPro" id="IPR039709">
    <property type="entry name" value="VapB3-like"/>
</dbReference>
<dbReference type="PANTHER" id="PTHR42244:SF2">
    <property type="entry name" value="ANTITOXIN VAPB3-RELATED"/>
    <property type="match status" value="1"/>
</dbReference>
<dbReference type="GeneID" id="66162755"/>
<dbReference type="Proteomes" id="UP000825123">
    <property type="component" value="Chromosome"/>
</dbReference>
<accession>A0A8D5U657</accession>
<dbReference type="EMBL" id="AP024597">
    <property type="protein sequence ID" value="BCU69712.1"/>
    <property type="molecule type" value="Genomic_DNA"/>
</dbReference>
<dbReference type="PANTHER" id="PTHR42244">
    <property type="entry name" value="ANTITOXIN VAPB3-RELATED"/>
    <property type="match status" value="1"/>
</dbReference>